<accession>A0A7S3NP13</accession>
<evidence type="ECO:0000259" key="3">
    <source>
        <dbReference type="Pfam" id="PF25273"/>
    </source>
</evidence>
<feature type="region of interest" description="Disordered" evidence="2">
    <location>
        <begin position="1"/>
        <end position="22"/>
    </location>
</feature>
<feature type="region of interest" description="Disordered" evidence="2">
    <location>
        <begin position="879"/>
        <end position="918"/>
    </location>
</feature>
<sequence length="1027" mass="116915">MSEERKEGELGDASSSDSDFPLETATGFSRLIAKLARENQELEVEDCQNEEDVMSEEQLGEQYDFMLANCLNLTEREMKERFLHRRSITFAINYRCPCERNGGFSCMDRCGGRDNRHLIEESRRTTLSLSNRGERLHWFMGVAETSVEFRHSNTRHGEFVYVRHDTMYGFRGSRKKILRLQVNGNEVCVDTFRNIYCVTERMVKTALEKLKEAKNSGIAIQHRARQPTIAALARMPYDQSDPRVDFLVAWMIERSVAFADKIPTPRVEGDNELPEACVVFRFFERSYIMIYDLYVAACRDCFQEPFSYTTFKVVWDNHPKLKNIQRARKKDGFSTCTPCTEFRAAMTKSGSTSEDKKQAREIFKRHIEDQASQRIAFQRVSVQAGEIESPFLTLQNDKMSTHSTTIPRNNIKANNTRARLKLSLYGGISSGMGVLVTVTQQYFVKGDNEAVEAIARQIKVALEAPDNRHKSHLVLQLDNCTDNKSKITLGFCAFLVYHGVFKEVTATFLIRGHTHNAVDQKFSIIERRLRTDGIAAHCWPRLRAAIVSAFDFCEDSLKPAHIEFANTNYDWENWIRPNLDSNFSRHTMSAASEEDTHVFHFCIPPGESKPKMHYKFRNSENQGWCPRPYQPGDAVLSENGVELGRVTEVQRWVWNDRVNSGDDGQLLRGPHEGAWEVHVEASNGAVEAGLAASLTEIFVIREKSKGIEILQSMPDISTLQLAEDDEGWPDQLRKIESNTTRLMRLDTFSMFPESGPWWRSFFEREKEIIRKKEEAISAAARQGRASHPTPQPRTPDHTKEALLPVRFRRDALPVAPAPVPGASDSADEDRLPAADPIQFTGYGTAQRMAAMRNAATISQRTTDSFVELESKEFCMVRFEDDDDIAPRDSAASSDSSDSDSDADDDEEEQESSNNRASQIAGYKAPVCLARLPVFPEGFDTTDGNADIEVTWYKPNNNLYTGIWRPWTLRNASGGGTHWKTTIKRDSIIKSLEKMTFTRGSKINSQRFDIRAKRRLQVISEVQYGEFS</sequence>
<dbReference type="AlphaFoldDB" id="A0A7S3NP13"/>
<protein>
    <recommendedName>
        <fullName evidence="3">DUF7869 domain-containing protein</fullName>
    </recommendedName>
</protein>
<organism evidence="4">
    <name type="scientific">Aureoumbra lagunensis</name>
    <dbReference type="NCBI Taxonomy" id="44058"/>
    <lineage>
        <taxon>Eukaryota</taxon>
        <taxon>Sar</taxon>
        <taxon>Stramenopiles</taxon>
        <taxon>Ochrophyta</taxon>
        <taxon>Pelagophyceae</taxon>
        <taxon>Pelagomonadales</taxon>
        <taxon>Aureoumbra</taxon>
    </lineage>
</organism>
<feature type="domain" description="DUF7869" evidence="3">
    <location>
        <begin position="413"/>
        <end position="588"/>
    </location>
</feature>
<dbReference type="PANTHER" id="PTHR33153">
    <property type="entry name" value="MYND-TYPE DOMAIN-CONTAINING PROTEIN"/>
    <property type="match status" value="1"/>
</dbReference>
<reference evidence="4" key="1">
    <citation type="submission" date="2021-01" db="EMBL/GenBank/DDBJ databases">
        <authorList>
            <person name="Corre E."/>
            <person name="Pelletier E."/>
            <person name="Niang G."/>
            <person name="Scheremetjew M."/>
            <person name="Finn R."/>
            <person name="Kale V."/>
            <person name="Holt S."/>
            <person name="Cochrane G."/>
            <person name="Meng A."/>
            <person name="Brown T."/>
            <person name="Cohen L."/>
        </authorList>
    </citation>
    <scope>NUCLEOTIDE SEQUENCE</scope>
    <source>
        <strain evidence="4">CCMP1510</strain>
    </source>
</reference>
<evidence type="ECO:0000256" key="1">
    <source>
        <dbReference type="SAM" id="Coils"/>
    </source>
</evidence>
<dbReference type="EMBL" id="HBIJ01016004">
    <property type="protein sequence ID" value="CAE0369914.1"/>
    <property type="molecule type" value="Transcribed_RNA"/>
</dbReference>
<keyword evidence="1" id="KW-0175">Coiled coil</keyword>
<dbReference type="Pfam" id="PF25273">
    <property type="entry name" value="DUF7869"/>
    <property type="match status" value="1"/>
</dbReference>
<dbReference type="InterPro" id="IPR057191">
    <property type="entry name" value="DUF7869"/>
</dbReference>
<proteinExistence type="predicted"/>
<evidence type="ECO:0000256" key="2">
    <source>
        <dbReference type="SAM" id="MobiDB-lite"/>
    </source>
</evidence>
<feature type="coiled-coil region" evidence="1">
    <location>
        <begin position="25"/>
        <end position="57"/>
    </location>
</feature>
<feature type="region of interest" description="Disordered" evidence="2">
    <location>
        <begin position="779"/>
        <end position="798"/>
    </location>
</feature>
<dbReference type="PANTHER" id="PTHR33153:SF3">
    <property type="entry name" value="TRAFFICKING PROTEIN PARTICLE COMPLEX SUBUNIT 11 DOMAIN-CONTAINING PROTEIN"/>
    <property type="match status" value="1"/>
</dbReference>
<evidence type="ECO:0000313" key="4">
    <source>
        <dbReference type="EMBL" id="CAE0369914.1"/>
    </source>
</evidence>
<name>A0A7S3NP13_9STRA</name>
<gene>
    <name evidence="4" type="ORF">ALAG00032_LOCUS10678</name>
</gene>
<feature type="compositionally biased region" description="Acidic residues" evidence="2">
    <location>
        <begin position="896"/>
        <end position="910"/>
    </location>
</feature>